<comment type="caution">
    <text evidence="13">The sequence shown here is derived from an EMBL/GenBank/DDBJ whole genome shotgun (WGS) entry which is preliminary data.</text>
</comment>
<feature type="compositionally biased region" description="Low complexity" evidence="11">
    <location>
        <begin position="461"/>
        <end position="472"/>
    </location>
</feature>
<accession>A0A5N5SUY7</accession>
<dbReference type="CDD" id="cd14066">
    <property type="entry name" value="STKc_IRAK"/>
    <property type="match status" value="1"/>
</dbReference>
<evidence type="ECO:0000256" key="11">
    <source>
        <dbReference type="SAM" id="MobiDB-lite"/>
    </source>
</evidence>
<protein>
    <recommendedName>
        <fullName evidence="2">non-specific serine/threonine protein kinase</fullName>
        <ecNumber evidence="2">2.7.11.1</ecNumber>
    </recommendedName>
</protein>
<comment type="similarity">
    <text evidence="1">Belongs to the protein kinase superfamily. TKL Ser/Thr protein kinase family. Pelle subfamily.</text>
</comment>
<evidence type="ECO:0000256" key="8">
    <source>
        <dbReference type="ARBA" id="ARBA00047899"/>
    </source>
</evidence>
<dbReference type="OrthoDB" id="6381377at2759"/>
<dbReference type="Gene3D" id="3.30.200.20">
    <property type="entry name" value="Phosphorylase Kinase, domain 1"/>
    <property type="match status" value="1"/>
</dbReference>
<evidence type="ECO:0000256" key="5">
    <source>
        <dbReference type="ARBA" id="ARBA00022741"/>
    </source>
</evidence>
<dbReference type="InterPro" id="IPR011009">
    <property type="entry name" value="Kinase-like_dom_sf"/>
</dbReference>
<dbReference type="SUPFAM" id="SSF56112">
    <property type="entry name" value="Protein kinase-like (PK-like)"/>
    <property type="match status" value="1"/>
</dbReference>
<comment type="catalytic activity">
    <reaction evidence="8">
        <text>L-threonyl-[protein] + ATP = O-phospho-L-threonyl-[protein] + ADP + H(+)</text>
        <dbReference type="Rhea" id="RHEA:46608"/>
        <dbReference type="Rhea" id="RHEA-COMP:11060"/>
        <dbReference type="Rhea" id="RHEA-COMP:11605"/>
        <dbReference type="ChEBI" id="CHEBI:15378"/>
        <dbReference type="ChEBI" id="CHEBI:30013"/>
        <dbReference type="ChEBI" id="CHEBI:30616"/>
        <dbReference type="ChEBI" id="CHEBI:61977"/>
        <dbReference type="ChEBI" id="CHEBI:456216"/>
        <dbReference type="EC" id="2.7.11.1"/>
    </reaction>
</comment>
<evidence type="ECO:0000256" key="7">
    <source>
        <dbReference type="ARBA" id="ARBA00022840"/>
    </source>
</evidence>
<dbReference type="Gene3D" id="1.10.510.10">
    <property type="entry name" value="Transferase(Phosphotransferase) domain 1"/>
    <property type="match status" value="1"/>
</dbReference>
<evidence type="ECO:0000256" key="1">
    <source>
        <dbReference type="ARBA" id="ARBA00008718"/>
    </source>
</evidence>
<reference evidence="13 14" key="1">
    <citation type="journal article" date="2019" name="PLoS Biol.">
        <title>Sex chromosomes control vertical transmission of feminizing Wolbachia symbionts in an isopod.</title>
        <authorList>
            <person name="Becking T."/>
            <person name="Chebbi M.A."/>
            <person name="Giraud I."/>
            <person name="Moumen B."/>
            <person name="Laverre T."/>
            <person name="Caubet Y."/>
            <person name="Peccoud J."/>
            <person name="Gilbert C."/>
            <person name="Cordaux R."/>
        </authorList>
    </citation>
    <scope>NUCLEOTIDE SEQUENCE [LARGE SCALE GENOMIC DNA]</scope>
    <source>
        <strain evidence="13">ANa2</strain>
        <tissue evidence="13">Whole body excluding digestive tract and cuticle</tissue>
    </source>
</reference>
<dbReference type="GO" id="GO:0005524">
    <property type="term" value="F:ATP binding"/>
    <property type="evidence" value="ECO:0007669"/>
    <property type="project" value="UniProtKB-UniRule"/>
</dbReference>
<sequence length="536" mass="60273">MISYKELEEATSSWSRNQLLGSGGFGSVYKGTWINVNVAIKKINQIQKELPNSSSMHMSQVLDELRFLQKYRHDNILQVYGFSADPDKPHCLVYQFMSNGSLEYRLQCKKIEAFSESVPSPLTWPQRFNIAKGTAAALQFLHTVQEKPLIHGDVKSANILLDGYLQPKLGDFGLAREGPHSEYTSMKVSHVHGTRPYIPEEYLRSKKLSTKVDTYSFGIVLFEISSGKRAYNDKTKKYLKEEVLETTDPSMPRPVTMLLQVFDNLYLIGMRCIHRVPKKRPDMTTVFQDLESFGNFLKEEERNRKISIEEYSHALSSQTPPLTFNSISTSPSIYRHHPSMHAPHPFMHGQRMMNPHLHSFSPSPQLPYRNHPVVPGMHSISPVSHGIPLWMKGIPVPQQEIRTFSPEPGRPSQGFCPSPQPALQKGREENVQIIPPQIPMIPDISRLILQSSSEMPVEQMSSDNSSASSSSDSSEEESELQMDMSGSHESLPAANSNNNAASSPKDSKERKQKSSYRSVHPIVNSVGNCFSSSSGK</sequence>
<dbReference type="PROSITE" id="PS00107">
    <property type="entry name" value="PROTEIN_KINASE_ATP"/>
    <property type="match status" value="1"/>
</dbReference>
<feature type="region of interest" description="Disordered" evidence="11">
    <location>
        <begin position="453"/>
        <end position="536"/>
    </location>
</feature>
<dbReference type="EMBL" id="SEYY01019661">
    <property type="protein sequence ID" value="KAB7498033.1"/>
    <property type="molecule type" value="Genomic_DNA"/>
</dbReference>
<feature type="binding site" evidence="10">
    <location>
        <position position="42"/>
    </location>
    <ligand>
        <name>ATP</name>
        <dbReference type="ChEBI" id="CHEBI:30616"/>
    </ligand>
</feature>
<dbReference type="InterPro" id="IPR001245">
    <property type="entry name" value="Ser-Thr/Tyr_kinase_cat_dom"/>
</dbReference>
<dbReference type="SMART" id="SM00220">
    <property type="entry name" value="S_TKc"/>
    <property type="match status" value="1"/>
</dbReference>
<evidence type="ECO:0000259" key="12">
    <source>
        <dbReference type="PROSITE" id="PS50011"/>
    </source>
</evidence>
<comment type="catalytic activity">
    <reaction evidence="9">
        <text>L-seryl-[protein] + ATP = O-phospho-L-seryl-[protein] + ADP + H(+)</text>
        <dbReference type="Rhea" id="RHEA:17989"/>
        <dbReference type="Rhea" id="RHEA-COMP:9863"/>
        <dbReference type="Rhea" id="RHEA-COMP:11604"/>
        <dbReference type="ChEBI" id="CHEBI:15378"/>
        <dbReference type="ChEBI" id="CHEBI:29999"/>
        <dbReference type="ChEBI" id="CHEBI:30616"/>
        <dbReference type="ChEBI" id="CHEBI:83421"/>
        <dbReference type="ChEBI" id="CHEBI:456216"/>
        <dbReference type="EC" id="2.7.11.1"/>
    </reaction>
</comment>
<gene>
    <name evidence="13" type="primary">pll</name>
    <name evidence="13" type="ORF">Anas_09204</name>
</gene>
<dbReference type="PROSITE" id="PS50011">
    <property type="entry name" value="PROTEIN_KINASE_DOM"/>
    <property type="match status" value="1"/>
</dbReference>
<evidence type="ECO:0000256" key="10">
    <source>
        <dbReference type="PROSITE-ProRule" id="PRU10141"/>
    </source>
</evidence>
<evidence type="ECO:0000313" key="14">
    <source>
        <dbReference type="Proteomes" id="UP000326759"/>
    </source>
</evidence>
<dbReference type="AlphaFoldDB" id="A0A5N5SUY7"/>
<organism evidence="13 14">
    <name type="scientific">Armadillidium nasatum</name>
    <dbReference type="NCBI Taxonomy" id="96803"/>
    <lineage>
        <taxon>Eukaryota</taxon>
        <taxon>Metazoa</taxon>
        <taxon>Ecdysozoa</taxon>
        <taxon>Arthropoda</taxon>
        <taxon>Crustacea</taxon>
        <taxon>Multicrustacea</taxon>
        <taxon>Malacostraca</taxon>
        <taxon>Eumalacostraca</taxon>
        <taxon>Peracarida</taxon>
        <taxon>Isopoda</taxon>
        <taxon>Oniscidea</taxon>
        <taxon>Crinocheta</taxon>
        <taxon>Armadillidiidae</taxon>
        <taxon>Armadillidium</taxon>
    </lineage>
</organism>
<dbReference type="GO" id="GO:0004674">
    <property type="term" value="F:protein serine/threonine kinase activity"/>
    <property type="evidence" value="ECO:0007669"/>
    <property type="project" value="UniProtKB-KW"/>
</dbReference>
<evidence type="ECO:0000313" key="13">
    <source>
        <dbReference type="EMBL" id="KAB7498033.1"/>
    </source>
</evidence>
<evidence type="ECO:0000256" key="2">
    <source>
        <dbReference type="ARBA" id="ARBA00012513"/>
    </source>
</evidence>
<feature type="compositionally biased region" description="Polar residues" evidence="11">
    <location>
        <begin position="525"/>
        <end position="536"/>
    </location>
</feature>
<feature type="region of interest" description="Disordered" evidence="11">
    <location>
        <begin position="401"/>
        <end position="425"/>
    </location>
</feature>
<feature type="domain" description="Protein kinase" evidence="12">
    <location>
        <begin position="14"/>
        <end position="297"/>
    </location>
</feature>
<proteinExistence type="inferred from homology"/>
<dbReference type="FunFam" id="1.10.510.10:FF:000754">
    <property type="entry name" value="Interleukin-1 receptor-associated kinase"/>
    <property type="match status" value="1"/>
</dbReference>
<feature type="non-terminal residue" evidence="13">
    <location>
        <position position="536"/>
    </location>
</feature>
<dbReference type="InterPro" id="IPR008271">
    <property type="entry name" value="Ser/Thr_kinase_AS"/>
</dbReference>
<dbReference type="GO" id="GO:0006950">
    <property type="term" value="P:response to stress"/>
    <property type="evidence" value="ECO:0007669"/>
    <property type="project" value="UniProtKB-ARBA"/>
</dbReference>
<dbReference type="Pfam" id="PF07714">
    <property type="entry name" value="PK_Tyr_Ser-Thr"/>
    <property type="match status" value="1"/>
</dbReference>
<dbReference type="InterPro" id="IPR017441">
    <property type="entry name" value="Protein_kinase_ATP_BS"/>
</dbReference>
<feature type="compositionally biased region" description="Low complexity" evidence="11">
    <location>
        <begin position="493"/>
        <end position="503"/>
    </location>
</feature>
<dbReference type="InterPro" id="IPR000719">
    <property type="entry name" value="Prot_kinase_dom"/>
</dbReference>
<name>A0A5N5SUY7_9CRUS</name>
<evidence type="ECO:0000256" key="9">
    <source>
        <dbReference type="ARBA" id="ARBA00048679"/>
    </source>
</evidence>
<dbReference type="GO" id="GO:0005886">
    <property type="term" value="C:plasma membrane"/>
    <property type="evidence" value="ECO:0007669"/>
    <property type="project" value="TreeGrafter"/>
</dbReference>
<keyword evidence="14" id="KW-1185">Reference proteome</keyword>
<keyword evidence="4" id="KW-0808">Transferase</keyword>
<keyword evidence="6 13" id="KW-0418">Kinase</keyword>
<evidence type="ECO:0000256" key="4">
    <source>
        <dbReference type="ARBA" id="ARBA00022679"/>
    </source>
</evidence>
<keyword evidence="3" id="KW-0723">Serine/threonine-protein kinase</keyword>
<dbReference type="Proteomes" id="UP000326759">
    <property type="component" value="Unassembled WGS sequence"/>
</dbReference>
<dbReference type="PANTHER" id="PTHR27001:SF939">
    <property type="entry name" value="INTERLEUKIN 1 RECEPTOR ASSOCIATED KINASE 1"/>
    <property type="match status" value="1"/>
</dbReference>
<dbReference type="PROSITE" id="PS00108">
    <property type="entry name" value="PROTEIN_KINASE_ST"/>
    <property type="match status" value="1"/>
</dbReference>
<keyword evidence="5 10" id="KW-0547">Nucleotide-binding</keyword>
<dbReference type="PANTHER" id="PTHR27001">
    <property type="entry name" value="OS01G0253100 PROTEIN"/>
    <property type="match status" value="1"/>
</dbReference>
<evidence type="ECO:0000256" key="3">
    <source>
        <dbReference type="ARBA" id="ARBA00022527"/>
    </source>
</evidence>
<dbReference type="EC" id="2.7.11.1" evidence="2"/>
<keyword evidence="7 10" id="KW-0067">ATP-binding</keyword>
<evidence type="ECO:0000256" key="6">
    <source>
        <dbReference type="ARBA" id="ARBA00022777"/>
    </source>
</evidence>